<sequence length="382" mass="43018">MLKTVKWKRKTFKRSARLKTKHLTPPILCLSRIPIFIKPKAGTQSTPPVVLPTPQQPTLIPQPKRGRGRPRKIEDRTPVIPPTTLIPIPKINPPKDLRRRRGRPPKNPRRLSGIPTPLGGQSTRQSTQLTPTTTSIVDPVISILPTPIGVPTPVDPSSPTLTTPLTLPFIPQSDPIPNIVEERAPSLRDYNSDTSTISNLVICIKNRCFKSTISSQDSQVSVYKLPIGPAVPTSPPRQRSPRPGPSGLQLPVVRPLTEAEREAEKIHDPPIEHPPFELLPSIQEIITAQEEDKWSNEKLLYLATQQLPNDPNEAERIRRERVDYKLHKGLLCTFLPVTTDTMLRRRQIYLPLSLREPYFRALHYPPSAGHLGIEKTLRRLRS</sequence>
<feature type="region of interest" description="Disordered" evidence="1">
    <location>
        <begin position="227"/>
        <end position="250"/>
    </location>
</feature>
<dbReference type="STRING" id="126957.T1IKE8"/>
<accession>T1IKE8</accession>
<dbReference type="EnsemblMetazoa" id="SMAR001396-RA">
    <property type="protein sequence ID" value="SMAR001396-PA"/>
    <property type="gene ID" value="SMAR001396"/>
</dbReference>
<dbReference type="EMBL" id="JH430513">
    <property type="status" value="NOT_ANNOTATED_CDS"/>
    <property type="molecule type" value="Genomic_DNA"/>
</dbReference>
<keyword evidence="3" id="KW-1185">Reference proteome</keyword>
<dbReference type="HOGENOM" id="CLU_724268_0_0_1"/>
<protein>
    <recommendedName>
        <fullName evidence="4">Integrase zinc-binding domain-containing protein</fullName>
    </recommendedName>
</protein>
<evidence type="ECO:0000313" key="2">
    <source>
        <dbReference type="EnsemblMetazoa" id="SMAR001396-PA"/>
    </source>
</evidence>
<feature type="region of interest" description="Disordered" evidence="1">
    <location>
        <begin position="41"/>
        <end position="131"/>
    </location>
</feature>
<evidence type="ECO:0000256" key="1">
    <source>
        <dbReference type="SAM" id="MobiDB-lite"/>
    </source>
</evidence>
<feature type="compositionally biased region" description="Basic residues" evidence="1">
    <location>
        <begin position="97"/>
        <end position="109"/>
    </location>
</feature>
<name>T1IKE8_STRMM</name>
<dbReference type="OMA" id="ISNLVIC"/>
<reference evidence="2" key="2">
    <citation type="submission" date="2015-02" db="UniProtKB">
        <authorList>
            <consortium name="EnsemblMetazoa"/>
        </authorList>
    </citation>
    <scope>IDENTIFICATION</scope>
</reference>
<evidence type="ECO:0000313" key="3">
    <source>
        <dbReference type="Proteomes" id="UP000014500"/>
    </source>
</evidence>
<organism evidence="2 3">
    <name type="scientific">Strigamia maritima</name>
    <name type="common">European centipede</name>
    <name type="synonym">Geophilus maritimus</name>
    <dbReference type="NCBI Taxonomy" id="126957"/>
    <lineage>
        <taxon>Eukaryota</taxon>
        <taxon>Metazoa</taxon>
        <taxon>Ecdysozoa</taxon>
        <taxon>Arthropoda</taxon>
        <taxon>Myriapoda</taxon>
        <taxon>Chilopoda</taxon>
        <taxon>Pleurostigmophora</taxon>
        <taxon>Geophilomorpha</taxon>
        <taxon>Linotaeniidae</taxon>
        <taxon>Strigamia</taxon>
    </lineage>
</organism>
<evidence type="ECO:0008006" key="4">
    <source>
        <dbReference type="Google" id="ProtNLM"/>
    </source>
</evidence>
<feature type="compositionally biased region" description="Low complexity" evidence="1">
    <location>
        <begin position="121"/>
        <end position="131"/>
    </location>
</feature>
<dbReference type="Proteomes" id="UP000014500">
    <property type="component" value="Unassembled WGS sequence"/>
</dbReference>
<reference evidence="3" key="1">
    <citation type="submission" date="2011-05" db="EMBL/GenBank/DDBJ databases">
        <authorList>
            <person name="Richards S.R."/>
            <person name="Qu J."/>
            <person name="Jiang H."/>
            <person name="Jhangiani S.N."/>
            <person name="Agravi P."/>
            <person name="Goodspeed R."/>
            <person name="Gross S."/>
            <person name="Mandapat C."/>
            <person name="Jackson L."/>
            <person name="Mathew T."/>
            <person name="Pu L."/>
            <person name="Thornton R."/>
            <person name="Saada N."/>
            <person name="Wilczek-Boney K.B."/>
            <person name="Lee S."/>
            <person name="Kovar C."/>
            <person name="Wu Y."/>
            <person name="Scherer S.E."/>
            <person name="Worley K.C."/>
            <person name="Muzny D.M."/>
            <person name="Gibbs R."/>
        </authorList>
    </citation>
    <scope>NUCLEOTIDE SEQUENCE</scope>
    <source>
        <strain evidence="3">Brora</strain>
    </source>
</reference>
<dbReference type="PhylomeDB" id="T1IKE8"/>
<dbReference type="AlphaFoldDB" id="T1IKE8"/>
<proteinExistence type="predicted"/>